<accession>A0A166A807</accession>
<proteinExistence type="predicted"/>
<sequence>MKRTTASILGLGALALVASPAFADDHDESKAVQTKVEFTELSLVDGSPDDGTCKTRYESGYTATDKGKNDAGQTKAVTDKGHDILITETDGTEGEGIYALTNSFEIVFPDSEQKDPVELQMFAAGLLGESPVVGVFSDGTCRGRITIHSK</sequence>
<evidence type="ECO:0000313" key="3">
    <source>
        <dbReference type="Proteomes" id="UP000076577"/>
    </source>
</evidence>
<evidence type="ECO:0000313" key="2">
    <source>
        <dbReference type="EMBL" id="KZL20709.1"/>
    </source>
</evidence>
<keyword evidence="3" id="KW-1185">Reference proteome</keyword>
<dbReference type="OrthoDB" id="7871331at2"/>
<dbReference type="PATRIC" id="fig|989403.3.peg.1283"/>
<dbReference type="EMBL" id="LMCB01000006">
    <property type="protein sequence ID" value="KZL20709.1"/>
    <property type="molecule type" value="Genomic_DNA"/>
</dbReference>
<feature type="chain" id="PRO_5007870468" evidence="1">
    <location>
        <begin position="24"/>
        <end position="150"/>
    </location>
</feature>
<comment type="caution">
    <text evidence="2">The sequence shown here is derived from an EMBL/GenBank/DDBJ whole genome shotgun (WGS) entry which is preliminary data.</text>
</comment>
<dbReference type="RefSeq" id="WP_068003779.1">
    <property type="nucleotide sequence ID" value="NZ_FOFM01000007.1"/>
</dbReference>
<protein>
    <submittedName>
        <fullName evidence="2">Uncharacterized protein</fullName>
    </submittedName>
</protein>
<feature type="signal peptide" evidence="1">
    <location>
        <begin position="1"/>
        <end position="23"/>
    </location>
</feature>
<gene>
    <name evidence="2" type="ORF">PsAD2_01197</name>
</gene>
<organism evidence="2 3">
    <name type="scientific">Pseudovibrio axinellae</name>
    <dbReference type="NCBI Taxonomy" id="989403"/>
    <lineage>
        <taxon>Bacteria</taxon>
        <taxon>Pseudomonadati</taxon>
        <taxon>Pseudomonadota</taxon>
        <taxon>Alphaproteobacteria</taxon>
        <taxon>Hyphomicrobiales</taxon>
        <taxon>Stappiaceae</taxon>
        <taxon>Pseudovibrio</taxon>
    </lineage>
</organism>
<reference evidence="2 3" key="1">
    <citation type="journal article" date="2016" name="Front. Microbiol.">
        <title>Comparative Genomic Analysis Reveals a Diverse Repertoire of Genes Involved in Prokaryote-Eukaryote Interactions within the Pseudovibrio Genus.</title>
        <authorList>
            <person name="Romano S."/>
            <person name="Fernandez-Guerra A."/>
            <person name="Reen F.J."/>
            <person name="Glockner F.O."/>
            <person name="Crowley S.P."/>
            <person name="O'Sullivan O."/>
            <person name="Cotter P.D."/>
            <person name="Adams C."/>
            <person name="Dobson A.D."/>
            <person name="O'Gara F."/>
        </authorList>
    </citation>
    <scope>NUCLEOTIDE SEQUENCE [LARGE SCALE GENOMIC DNA]</scope>
    <source>
        <strain evidence="2 3">Ad2</strain>
    </source>
</reference>
<dbReference type="AlphaFoldDB" id="A0A166A807"/>
<evidence type="ECO:0000256" key="1">
    <source>
        <dbReference type="SAM" id="SignalP"/>
    </source>
</evidence>
<dbReference type="Proteomes" id="UP000076577">
    <property type="component" value="Unassembled WGS sequence"/>
</dbReference>
<keyword evidence="1" id="KW-0732">Signal</keyword>
<name>A0A166A807_9HYPH</name>